<proteinExistence type="predicted"/>
<keyword evidence="2" id="KW-1185">Reference proteome</keyword>
<evidence type="ECO:0000313" key="2">
    <source>
        <dbReference type="Proteomes" id="UP001159427"/>
    </source>
</evidence>
<reference evidence="1 2" key="1">
    <citation type="submission" date="2022-05" db="EMBL/GenBank/DDBJ databases">
        <authorList>
            <consortium name="Genoscope - CEA"/>
            <person name="William W."/>
        </authorList>
    </citation>
    <scope>NUCLEOTIDE SEQUENCE [LARGE SCALE GENOMIC DNA]</scope>
</reference>
<evidence type="ECO:0000313" key="1">
    <source>
        <dbReference type="EMBL" id="CAH3021348.1"/>
    </source>
</evidence>
<comment type="caution">
    <text evidence="1">The sequence shown here is derived from an EMBL/GenBank/DDBJ whole genome shotgun (WGS) entry which is preliminary data.</text>
</comment>
<gene>
    <name evidence="1" type="ORF">PEVE_00010875</name>
</gene>
<name>A0ABN8M0D7_9CNID</name>
<sequence length="107" mass="12618">MQLTPESHHRIACITDAYHRTMHDYASIDEVLSELELRFSGNDQEILCSLGNFCHSETPKIDGEIFEAEQTIYARFRRVHGLGYMTVPEMLEAMHENDLFFWCFLMW</sequence>
<dbReference type="EMBL" id="CALNXI010000178">
    <property type="protein sequence ID" value="CAH3021348.1"/>
    <property type="molecule type" value="Genomic_DNA"/>
</dbReference>
<accession>A0ABN8M0D7</accession>
<protein>
    <submittedName>
        <fullName evidence="1">Uncharacterized protein</fullName>
    </submittedName>
</protein>
<organism evidence="1 2">
    <name type="scientific">Porites evermanni</name>
    <dbReference type="NCBI Taxonomy" id="104178"/>
    <lineage>
        <taxon>Eukaryota</taxon>
        <taxon>Metazoa</taxon>
        <taxon>Cnidaria</taxon>
        <taxon>Anthozoa</taxon>
        <taxon>Hexacorallia</taxon>
        <taxon>Scleractinia</taxon>
        <taxon>Fungiina</taxon>
        <taxon>Poritidae</taxon>
        <taxon>Porites</taxon>
    </lineage>
</organism>
<dbReference type="Proteomes" id="UP001159427">
    <property type="component" value="Unassembled WGS sequence"/>
</dbReference>